<proteinExistence type="predicted"/>
<dbReference type="AlphaFoldDB" id="A0A183GJ61"/>
<dbReference type="Proteomes" id="UP000050761">
    <property type="component" value="Unassembled WGS sequence"/>
</dbReference>
<keyword evidence="2" id="KW-1185">Reference proteome</keyword>
<name>A0A183GJ61_HELPZ</name>
<evidence type="ECO:0000313" key="1">
    <source>
        <dbReference type="EMBL" id="VDP34220.1"/>
    </source>
</evidence>
<dbReference type="PANTHER" id="PTHR46238">
    <property type="entry name" value="REVERSE TRANSCRIPTASE DOMAIN-CONTAINING PROTEIN"/>
    <property type="match status" value="1"/>
</dbReference>
<evidence type="ECO:0000313" key="3">
    <source>
        <dbReference type="WBParaSite" id="HPBE_0002270101-mRNA-1"/>
    </source>
</evidence>
<accession>A0A183GJ61</accession>
<reference evidence="3" key="2">
    <citation type="submission" date="2019-09" db="UniProtKB">
        <authorList>
            <consortium name="WormBaseParasite"/>
        </authorList>
    </citation>
    <scope>IDENTIFICATION</scope>
</reference>
<evidence type="ECO:0000313" key="2">
    <source>
        <dbReference type="Proteomes" id="UP000050761"/>
    </source>
</evidence>
<dbReference type="PANTHER" id="PTHR46238:SF8">
    <property type="entry name" value="ENDONUCLEASE_EXONUCLEASE_PHOSPHATASE DOMAIN-CONTAINING PROTEIN"/>
    <property type="match status" value="1"/>
</dbReference>
<organism evidence="2 3">
    <name type="scientific">Heligmosomoides polygyrus</name>
    <name type="common">Parasitic roundworm</name>
    <dbReference type="NCBI Taxonomy" id="6339"/>
    <lineage>
        <taxon>Eukaryota</taxon>
        <taxon>Metazoa</taxon>
        <taxon>Ecdysozoa</taxon>
        <taxon>Nematoda</taxon>
        <taxon>Chromadorea</taxon>
        <taxon>Rhabditida</taxon>
        <taxon>Rhabditina</taxon>
        <taxon>Rhabditomorpha</taxon>
        <taxon>Strongyloidea</taxon>
        <taxon>Heligmosomidae</taxon>
        <taxon>Heligmosomoides</taxon>
    </lineage>
</organism>
<dbReference type="OrthoDB" id="424543at2759"/>
<gene>
    <name evidence="1" type="ORF">HPBE_LOCUS22700</name>
</gene>
<protein>
    <submittedName>
        <fullName evidence="3">Reverse transcriptase</fullName>
    </submittedName>
</protein>
<accession>A0A3P8CTU5</accession>
<reference evidence="1 2" key="1">
    <citation type="submission" date="2018-11" db="EMBL/GenBank/DDBJ databases">
        <authorList>
            <consortium name="Pathogen Informatics"/>
        </authorList>
    </citation>
    <scope>NUCLEOTIDE SEQUENCE [LARGE SCALE GENOMIC DNA]</scope>
</reference>
<sequence>MSGTALMRATHFKYLGSVIACDGSLTFEVNSRVRAAWSKWRSITGVKCAEKISDRLKSMIYRTEVRPIATYGAECWPATKEAESRLGVMETKMLRWTAGGVAASIADKLREARLWSYGNVFRTHGDTVRKIGLNIIVPGNRPQGRPRQR</sequence>
<dbReference type="WBParaSite" id="HPBE_0002270101-mRNA-1">
    <property type="protein sequence ID" value="HPBE_0002270101-mRNA-1"/>
    <property type="gene ID" value="HPBE_0002270101"/>
</dbReference>
<dbReference type="EMBL" id="UZAH01034262">
    <property type="protein sequence ID" value="VDP34220.1"/>
    <property type="molecule type" value="Genomic_DNA"/>
</dbReference>